<evidence type="ECO:0000313" key="3">
    <source>
        <dbReference type="Proteomes" id="UP000231293"/>
    </source>
</evidence>
<name>A0A2N9WVR2_9NEIS</name>
<protein>
    <submittedName>
        <fullName evidence="2">Uncharacterized protein</fullName>
    </submittedName>
</protein>
<proteinExistence type="predicted"/>
<evidence type="ECO:0000256" key="1">
    <source>
        <dbReference type="SAM" id="Phobius"/>
    </source>
</evidence>
<keyword evidence="1" id="KW-0812">Transmembrane</keyword>
<feature type="transmembrane region" description="Helical" evidence="1">
    <location>
        <begin position="48"/>
        <end position="66"/>
    </location>
</feature>
<evidence type="ECO:0000313" key="2">
    <source>
        <dbReference type="EMBL" id="PIT17473.1"/>
    </source>
</evidence>
<reference evidence="2 3" key="1">
    <citation type="journal article" date="2017" name="MBio">
        <title>Type VI secretion-mediated competition in the bee gut microbiome.</title>
        <authorList>
            <person name="Steele M.I."/>
            <person name="Kwong W.K."/>
            <person name="Powell J.E."/>
            <person name="Whiteley M."/>
            <person name="Moran N.A."/>
        </authorList>
    </citation>
    <scope>NUCLEOTIDE SEQUENCE [LARGE SCALE GENOMIC DNA]</scope>
    <source>
        <strain evidence="2 3">App2-2</strain>
    </source>
</reference>
<keyword evidence="1" id="KW-0472">Membrane</keyword>
<dbReference type="AlphaFoldDB" id="A0A2N9WVR2"/>
<organism evidence="2 3">
    <name type="scientific">Snodgrassella alvi</name>
    <dbReference type="NCBI Taxonomy" id="1196083"/>
    <lineage>
        <taxon>Bacteria</taxon>
        <taxon>Pseudomonadati</taxon>
        <taxon>Pseudomonadota</taxon>
        <taxon>Betaproteobacteria</taxon>
        <taxon>Neisseriales</taxon>
        <taxon>Neisseriaceae</taxon>
        <taxon>Snodgrassella</taxon>
    </lineage>
</organism>
<keyword evidence="1" id="KW-1133">Transmembrane helix</keyword>
<gene>
    <name evidence="2" type="ORF">BGI32_02495</name>
</gene>
<accession>A0A2N9WVR2</accession>
<sequence>MPLFSGCIYVLGIYALSVDWQLLLAQNIWAVICVGQICFMFGLEKPIYCYLILYVFELQGIMLVLIF</sequence>
<dbReference type="Proteomes" id="UP000231293">
    <property type="component" value="Unassembled WGS sequence"/>
</dbReference>
<comment type="caution">
    <text evidence="2">The sequence shown here is derived from an EMBL/GenBank/DDBJ whole genome shotgun (WGS) entry which is preliminary data.</text>
</comment>
<feature type="transmembrane region" description="Helical" evidence="1">
    <location>
        <begin position="20"/>
        <end position="41"/>
    </location>
</feature>
<dbReference type="EMBL" id="MDVB01000017">
    <property type="protein sequence ID" value="PIT17473.1"/>
    <property type="molecule type" value="Genomic_DNA"/>
</dbReference>